<dbReference type="EMBL" id="MK318974">
    <property type="protein sequence ID" value="QCL09998.1"/>
    <property type="molecule type" value="Genomic_DNA"/>
</dbReference>
<gene>
    <name evidence="1" type="ORF">pC5.8d_695</name>
</gene>
<proteinExistence type="predicted"/>
<organism evidence="1">
    <name type="scientific">Rhizobium rhizogenes</name>
    <name type="common">Agrobacterium rhizogenes</name>
    <dbReference type="NCBI Taxonomy" id="359"/>
    <lineage>
        <taxon>Bacteria</taxon>
        <taxon>Pseudomonadati</taxon>
        <taxon>Pseudomonadota</taxon>
        <taxon>Alphaproteobacteria</taxon>
        <taxon>Hyphomicrobiales</taxon>
        <taxon>Rhizobiaceae</taxon>
        <taxon>Rhizobium/Agrobacterium group</taxon>
        <taxon>Rhizobium</taxon>
    </lineage>
</organism>
<sequence>MFRLRRHITSEFVRSFSPFLWFHPAQRWKDTVVSLNAFRFDHGFATSSTM</sequence>
<evidence type="ECO:0000313" key="1">
    <source>
        <dbReference type="EMBL" id="QCL09998.1"/>
    </source>
</evidence>
<geneLocation type="plasmid" evidence="1">
    <name>pColt5.8d</name>
</geneLocation>
<reference evidence="1" key="1">
    <citation type="submission" date="2018-12" db="EMBL/GenBank/DDBJ databases">
        <title>Three Rhizobium rhizogenes strains isolated from the same crown gall tumor carry diverse plasmids.</title>
        <authorList>
            <person name="Pulawska J."/>
            <person name="Kuzmanovic N."/>
        </authorList>
    </citation>
    <scope>NUCLEOTIDE SEQUENCE</scope>
    <source>
        <strain evidence="1">Colt5.8</strain>
        <plasmid evidence="1">pColt5.8d</plasmid>
    </source>
</reference>
<protein>
    <submittedName>
        <fullName evidence="1">Uncharacterized protein</fullName>
    </submittedName>
</protein>
<accession>A0A7S5DQY7</accession>
<keyword evidence="1" id="KW-0614">Plasmid</keyword>
<dbReference type="AlphaFoldDB" id="A0A7S5DQY7"/>
<name>A0A7S5DQY7_RHIRH</name>